<protein>
    <submittedName>
        <fullName evidence="1">Uncharacterized protein</fullName>
    </submittedName>
</protein>
<keyword evidence="2" id="KW-1185">Reference proteome</keyword>
<comment type="caution">
    <text evidence="1">The sequence shown here is derived from an EMBL/GenBank/DDBJ whole genome shotgun (WGS) entry which is preliminary data.</text>
</comment>
<gene>
    <name evidence="1" type="ORF">EG327_009789</name>
</gene>
<evidence type="ECO:0000313" key="1">
    <source>
        <dbReference type="EMBL" id="KAE9971628.1"/>
    </source>
</evidence>
<accession>A0A8H3ULZ6</accession>
<organism evidence="1 2">
    <name type="scientific">Venturia inaequalis</name>
    <name type="common">Apple scab fungus</name>
    <dbReference type="NCBI Taxonomy" id="5025"/>
    <lineage>
        <taxon>Eukaryota</taxon>
        <taxon>Fungi</taxon>
        <taxon>Dikarya</taxon>
        <taxon>Ascomycota</taxon>
        <taxon>Pezizomycotina</taxon>
        <taxon>Dothideomycetes</taxon>
        <taxon>Pleosporomycetidae</taxon>
        <taxon>Venturiales</taxon>
        <taxon>Venturiaceae</taxon>
        <taxon>Venturia</taxon>
    </lineage>
</organism>
<dbReference type="AlphaFoldDB" id="A0A8H3ULZ6"/>
<evidence type="ECO:0000313" key="2">
    <source>
        <dbReference type="Proteomes" id="UP000490939"/>
    </source>
</evidence>
<proteinExistence type="predicted"/>
<sequence length="174" mass="19418">MVEGQGSKTVNVLTVPRELKQKILHESFEHALEQDTGFSLDTIYDARDPNMPTDFYSLPLELRQKILLNSFEEPLANDIAFNANLSRLKQILDGINTAAAKPFFHFAPHISAWAHTLKSTHPTINGDLEFVMRTTLKAVEAAPRYTSPKSRLAYMGECEKMAMDGIASGLRVIA</sequence>
<dbReference type="EMBL" id="WNWR01000668">
    <property type="protein sequence ID" value="KAE9971628.1"/>
    <property type="molecule type" value="Genomic_DNA"/>
</dbReference>
<dbReference type="Proteomes" id="UP000490939">
    <property type="component" value="Unassembled WGS sequence"/>
</dbReference>
<name>A0A8H3ULZ6_VENIN</name>
<reference evidence="1 2" key="1">
    <citation type="submission" date="2019-07" db="EMBL/GenBank/DDBJ databases">
        <title>Venturia inaequalis Genome Resource.</title>
        <authorList>
            <person name="Lichtner F.J."/>
        </authorList>
    </citation>
    <scope>NUCLEOTIDE SEQUENCE [LARGE SCALE GENOMIC DNA]</scope>
    <source>
        <strain evidence="1 2">DMI_063113</strain>
    </source>
</reference>